<protein>
    <recommendedName>
        <fullName evidence="12">Cadherin-4</fullName>
    </recommendedName>
</protein>
<dbReference type="Pfam" id="PF00028">
    <property type="entry name" value="Cadherin"/>
    <property type="match status" value="1"/>
</dbReference>
<evidence type="ECO:0000256" key="14">
    <source>
        <dbReference type="SAM" id="MobiDB-lite"/>
    </source>
</evidence>
<evidence type="ECO:0000256" key="11">
    <source>
        <dbReference type="ARBA" id="ARBA00023180"/>
    </source>
</evidence>
<dbReference type="GO" id="GO:0016342">
    <property type="term" value="C:catenin complex"/>
    <property type="evidence" value="ECO:0007669"/>
    <property type="project" value="TreeGrafter"/>
</dbReference>
<dbReference type="Gene3D" id="2.60.40.60">
    <property type="entry name" value="Cadherins"/>
    <property type="match status" value="2"/>
</dbReference>
<proteinExistence type="predicted"/>
<reference evidence="16" key="2">
    <citation type="submission" date="2025-09" db="UniProtKB">
        <authorList>
            <consortium name="Ensembl"/>
        </authorList>
    </citation>
    <scope>IDENTIFICATION</scope>
</reference>
<dbReference type="SMART" id="SM00112">
    <property type="entry name" value="CA"/>
    <property type="match status" value="1"/>
</dbReference>
<evidence type="ECO:0000313" key="16">
    <source>
        <dbReference type="Ensembl" id="ENSCGRP00001013883.1"/>
    </source>
</evidence>
<comment type="subcellular location">
    <subcellularLocation>
        <location evidence="1">Cell membrane</location>
        <topology evidence="1">Single-pass type I membrane protein</topology>
    </subcellularLocation>
</comment>
<dbReference type="GO" id="GO:0007156">
    <property type="term" value="P:homophilic cell adhesion via plasma membrane adhesion molecules"/>
    <property type="evidence" value="ECO:0007669"/>
    <property type="project" value="InterPro"/>
</dbReference>
<dbReference type="GO" id="GO:0044331">
    <property type="term" value="P:cell-cell adhesion mediated by cadherin"/>
    <property type="evidence" value="ECO:0007669"/>
    <property type="project" value="TreeGrafter"/>
</dbReference>
<dbReference type="PROSITE" id="PS50268">
    <property type="entry name" value="CADHERIN_2"/>
    <property type="match status" value="1"/>
</dbReference>
<evidence type="ECO:0000256" key="3">
    <source>
        <dbReference type="ARBA" id="ARBA00022685"/>
    </source>
</evidence>
<feature type="domain" description="Cadherin" evidence="15">
    <location>
        <begin position="159"/>
        <end position="266"/>
    </location>
</feature>
<dbReference type="Ensembl" id="ENSCGRT00001018120.1">
    <property type="protein sequence ID" value="ENSCGRP00001013883.1"/>
    <property type="gene ID" value="ENSCGRG00001014899.1"/>
</dbReference>
<dbReference type="InterPro" id="IPR014868">
    <property type="entry name" value="Cadherin_pro_dom"/>
</dbReference>
<evidence type="ECO:0000256" key="6">
    <source>
        <dbReference type="ARBA" id="ARBA00022729"/>
    </source>
</evidence>
<evidence type="ECO:0000256" key="5">
    <source>
        <dbReference type="ARBA" id="ARBA00022723"/>
    </source>
</evidence>
<dbReference type="CDD" id="cd11304">
    <property type="entry name" value="Cadherin_repeat"/>
    <property type="match status" value="1"/>
</dbReference>
<evidence type="ECO:0000256" key="4">
    <source>
        <dbReference type="ARBA" id="ARBA00022692"/>
    </source>
</evidence>
<name>A0A8C2QI33_CRIGR</name>
<keyword evidence="10" id="KW-0472">Membrane</keyword>
<dbReference type="InterPro" id="IPR020894">
    <property type="entry name" value="Cadherin_CS"/>
</dbReference>
<keyword evidence="6" id="KW-0732">Signal</keyword>
<dbReference type="GO" id="GO:0045296">
    <property type="term" value="F:cadherin binding"/>
    <property type="evidence" value="ECO:0007669"/>
    <property type="project" value="TreeGrafter"/>
</dbReference>
<keyword evidence="5" id="KW-0479">Metal-binding</keyword>
<dbReference type="PRINTS" id="PR00205">
    <property type="entry name" value="CADHERIN"/>
</dbReference>
<keyword evidence="8 13" id="KW-0106">Calcium</keyword>
<keyword evidence="2" id="KW-1003">Cell membrane</keyword>
<dbReference type="Proteomes" id="UP000694386">
    <property type="component" value="Unplaced"/>
</dbReference>
<keyword evidence="9" id="KW-0130">Cell adhesion</keyword>
<dbReference type="PANTHER" id="PTHR24027">
    <property type="entry name" value="CADHERIN-23"/>
    <property type="match status" value="1"/>
</dbReference>
<evidence type="ECO:0000256" key="2">
    <source>
        <dbReference type="ARBA" id="ARBA00022475"/>
    </source>
</evidence>
<dbReference type="GO" id="GO:0007043">
    <property type="term" value="P:cell-cell junction assembly"/>
    <property type="evidence" value="ECO:0007669"/>
    <property type="project" value="TreeGrafter"/>
</dbReference>
<dbReference type="GO" id="GO:0034332">
    <property type="term" value="P:adherens junction organization"/>
    <property type="evidence" value="ECO:0007669"/>
    <property type="project" value="TreeGrafter"/>
</dbReference>
<dbReference type="GO" id="GO:0016339">
    <property type="term" value="P:calcium-dependent cell-cell adhesion via plasma membrane cell adhesion molecules"/>
    <property type="evidence" value="ECO:0007669"/>
    <property type="project" value="TreeGrafter"/>
</dbReference>
<dbReference type="GO" id="GO:0000902">
    <property type="term" value="P:cell morphogenesis"/>
    <property type="evidence" value="ECO:0007669"/>
    <property type="project" value="TreeGrafter"/>
</dbReference>
<evidence type="ECO:0000256" key="10">
    <source>
        <dbReference type="ARBA" id="ARBA00023136"/>
    </source>
</evidence>
<gene>
    <name evidence="16" type="primary">Cdh4</name>
</gene>
<keyword evidence="3" id="KW-0165">Cleavage on pair of basic residues</keyword>
<evidence type="ECO:0000256" key="8">
    <source>
        <dbReference type="ARBA" id="ARBA00022837"/>
    </source>
</evidence>
<dbReference type="GO" id="GO:0016477">
    <property type="term" value="P:cell migration"/>
    <property type="evidence" value="ECO:0007669"/>
    <property type="project" value="TreeGrafter"/>
</dbReference>
<evidence type="ECO:0000313" key="17">
    <source>
        <dbReference type="Proteomes" id="UP000694386"/>
    </source>
</evidence>
<dbReference type="AlphaFoldDB" id="A0A8C2QI33"/>
<dbReference type="InterPro" id="IPR002126">
    <property type="entry name" value="Cadherin-like_dom"/>
</dbReference>
<dbReference type="SMART" id="SM01055">
    <property type="entry name" value="Cadherin_pro"/>
    <property type="match status" value="1"/>
</dbReference>
<keyword evidence="7" id="KW-0677">Repeat</keyword>
<dbReference type="SUPFAM" id="SSF49313">
    <property type="entry name" value="Cadherin-like"/>
    <property type="match status" value="2"/>
</dbReference>
<sequence length="305" mass="34100">FPAPSLRPLLKPALLGSLRATRLLGAQELCLSLQPSACWPLTTFSPLAVKFSSCLGTKGTQYETNSLDFKVGADGTVFATRELKIPSEQVAFTVTARERQTAEQWDAMVRLLVAQTSSPHSGHKKGKAVALDPSQSPKDTLLPWPQHQSSSGLRRQKRDWVIPPINVPENSRGPFPQQLVRIRSDKDNDIPIRYSITGVGADQPPMEVFSIDSMSGRMYVTRPMDREERASYHLRAHAVDMNGNKVENPIDLYIYVIDMNDNRPEFINQVYNGSVDEGSKPGEDPSWGWHWYHEAAESEHCSNSE</sequence>
<evidence type="ECO:0000256" key="7">
    <source>
        <dbReference type="ARBA" id="ARBA00022737"/>
    </source>
</evidence>
<dbReference type="Pfam" id="PF08758">
    <property type="entry name" value="Cadherin_pro"/>
    <property type="match status" value="1"/>
</dbReference>
<dbReference type="FunFam" id="2.60.40.60:FF:000287">
    <property type="entry name" value="Cadherin-4"/>
    <property type="match status" value="1"/>
</dbReference>
<dbReference type="GO" id="GO:0005509">
    <property type="term" value="F:calcium ion binding"/>
    <property type="evidence" value="ECO:0007669"/>
    <property type="project" value="UniProtKB-UniRule"/>
</dbReference>
<reference evidence="16" key="1">
    <citation type="submission" date="2025-08" db="UniProtKB">
        <authorList>
            <consortium name="Ensembl"/>
        </authorList>
    </citation>
    <scope>IDENTIFICATION</scope>
</reference>
<evidence type="ECO:0000256" key="13">
    <source>
        <dbReference type="PROSITE-ProRule" id="PRU00043"/>
    </source>
</evidence>
<evidence type="ECO:0000256" key="12">
    <source>
        <dbReference type="ARBA" id="ARBA00041040"/>
    </source>
</evidence>
<dbReference type="GO" id="GO:0005912">
    <property type="term" value="C:adherens junction"/>
    <property type="evidence" value="ECO:0007669"/>
    <property type="project" value="TreeGrafter"/>
</dbReference>
<evidence type="ECO:0000256" key="1">
    <source>
        <dbReference type="ARBA" id="ARBA00004251"/>
    </source>
</evidence>
<dbReference type="InterPro" id="IPR015919">
    <property type="entry name" value="Cadherin-like_sf"/>
</dbReference>
<dbReference type="FunFam" id="2.60.40.60:FF:000011">
    <property type="entry name" value="Cadherin 1"/>
    <property type="match status" value="1"/>
</dbReference>
<dbReference type="PANTHER" id="PTHR24027:SF81">
    <property type="entry name" value="CADHERIN-4"/>
    <property type="match status" value="1"/>
</dbReference>
<evidence type="ECO:0000256" key="9">
    <source>
        <dbReference type="ARBA" id="ARBA00022889"/>
    </source>
</evidence>
<dbReference type="GO" id="GO:0008013">
    <property type="term" value="F:beta-catenin binding"/>
    <property type="evidence" value="ECO:0007669"/>
    <property type="project" value="TreeGrafter"/>
</dbReference>
<organism evidence="16 17">
    <name type="scientific">Cricetulus griseus</name>
    <name type="common">Chinese hamster</name>
    <name type="synonym">Cricetulus barabensis griseus</name>
    <dbReference type="NCBI Taxonomy" id="10029"/>
    <lineage>
        <taxon>Eukaryota</taxon>
        <taxon>Metazoa</taxon>
        <taxon>Chordata</taxon>
        <taxon>Craniata</taxon>
        <taxon>Vertebrata</taxon>
        <taxon>Euteleostomi</taxon>
        <taxon>Mammalia</taxon>
        <taxon>Eutheria</taxon>
        <taxon>Euarchontoglires</taxon>
        <taxon>Glires</taxon>
        <taxon>Rodentia</taxon>
        <taxon>Myomorpha</taxon>
        <taxon>Muroidea</taxon>
        <taxon>Cricetidae</taxon>
        <taxon>Cricetinae</taxon>
        <taxon>Cricetulus</taxon>
    </lineage>
</organism>
<dbReference type="PROSITE" id="PS00232">
    <property type="entry name" value="CADHERIN_1"/>
    <property type="match status" value="1"/>
</dbReference>
<feature type="region of interest" description="Disordered" evidence="14">
    <location>
        <begin position="116"/>
        <end position="155"/>
    </location>
</feature>
<keyword evidence="11" id="KW-0325">Glycoprotein</keyword>
<evidence type="ECO:0000259" key="15">
    <source>
        <dbReference type="PROSITE" id="PS50268"/>
    </source>
</evidence>
<accession>A0A8C2QI33</accession>
<keyword evidence="4" id="KW-0812">Transmembrane</keyword>
<dbReference type="InterPro" id="IPR039808">
    <property type="entry name" value="Cadherin"/>
</dbReference>